<dbReference type="InterPro" id="IPR052514">
    <property type="entry name" value="SAM-dependent_MTase"/>
</dbReference>
<protein>
    <submittedName>
        <fullName evidence="2">FkbM family methyltransferase</fullName>
    </submittedName>
</protein>
<dbReference type="EMBL" id="JAUSVY010000009">
    <property type="protein sequence ID" value="MDQ0506615.1"/>
    <property type="molecule type" value="Genomic_DNA"/>
</dbReference>
<dbReference type="Proteomes" id="UP001241747">
    <property type="component" value="Unassembled WGS sequence"/>
</dbReference>
<evidence type="ECO:0000313" key="2">
    <source>
        <dbReference type="EMBL" id="MDQ0506615.1"/>
    </source>
</evidence>
<dbReference type="PANTHER" id="PTHR34203:SF15">
    <property type="entry name" value="SLL1173 PROTEIN"/>
    <property type="match status" value="1"/>
</dbReference>
<dbReference type="InterPro" id="IPR029063">
    <property type="entry name" value="SAM-dependent_MTases_sf"/>
</dbReference>
<accession>A0ABU0LHL1</accession>
<dbReference type="InterPro" id="IPR006342">
    <property type="entry name" value="FkbM_mtfrase"/>
</dbReference>
<keyword evidence="3" id="KW-1185">Reference proteome</keyword>
<keyword evidence="2" id="KW-0489">Methyltransferase</keyword>
<reference evidence="2 3" key="1">
    <citation type="submission" date="2023-07" db="EMBL/GenBank/DDBJ databases">
        <title>Genomic Encyclopedia of Type Strains, Phase IV (KMG-IV): sequencing the most valuable type-strain genomes for metagenomic binning, comparative biology and taxonomic classification.</title>
        <authorList>
            <person name="Goeker M."/>
        </authorList>
    </citation>
    <scope>NUCLEOTIDE SEQUENCE [LARGE SCALE GENOMIC DNA]</scope>
    <source>
        <strain evidence="2 3">DSM 3770</strain>
    </source>
</reference>
<dbReference type="SUPFAM" id="SSF53335">
    <property type="entry name" value="S-adenosyl-L-methionine-dependent methyltransferases"/>
    <property type="match status" value="1"/>
</dbReference>
<gene>
    <name evidence="2" type="ORF">QOZ94_003429</name>
</gene>
<dbReference type="PANTHER" id="PTHR34203">
    <property type="entry name" value="METHYLTRANSFERASE, FKBM FAMILY PROTEIN"/>
    <property type="match status" value="1"/>
</dbReference>
<organism evidence="2 3">
    <name type="scientific">Xanthobacter agilis</name>
    <dbReference type="NCBI Taxonomy" id="47492"/>
    <lineage>
        <taxon>Bacteria</taxon>
        <taxon>Pseudomonadati</taxon>
        <taxon>Pseudomonadota</taxon>
        <taxon>Alphaproteobacteria</taxon>
        <taxon>Hyphomicrobiales</taxon>
        <taxon>Xanthobacteraceae</taxon>
        <taxon>Xanthobacter</taxon>
    </lineage>
</organism>
<keyword evidence="2" id="KW-0808">Transferase</keyword>
<comment type="caution">
    <text evidence="2">The sequence shown here is derived from an EMBL/GenBank/DDBJ whole genome shotgun (WGS) entry which is preliminary data.</text>
</comment>
<evidence type="ECO:0000313" key="3">
    <source>
        <dbReference type="Proteomes" id="UP001241747"/>
    </source>
</evidence>
<feature type="domain" description="Methyltransferase FkbM" evidence="1">
    <location>
        <begin position="352"/>
        <end position="552"/>
    </location>
</feature>
<dbReference type="RefSeq" id="WP_237345288.1">
    <property type="nucleotide sequence ID" value="NZ_JABWGX010000009.1"/>
</dbReference>
<dbReference type="GO" id="GO:0032259">
    <property type="term" value="P:methylation"/>
    <property type="evidence" value="ECO:0007669"/>
    <property type="project" value="UniProtKB-KW"/>
</dbReference>
<proteinExistence type="predicted"/>
<name>A0ABU0LHL1_XANAG</name>
<evidence type="ECO:0000259" key="1">
    <source>
        <dbReference type="Pfam" id="PF05050"/>
    </source>
</evidence>
<dbReference type="Gene3D" id="3.40.50.150">
    <property type="entry name" value="Vaccinia Virus protein VP39"/>
    <property type="match status" value="1"/>
</dbReference>
<dbReference type="GO" id="GO:0008168">
    <property type="term" value="F:methyltransferase activity"/>
    <property type="evidence" value="ECO:0007669"/>
    <property type="project" value="UniProtKB-KW"/>
</dbReference>
<dbReference type="Pfam" id="PF05050">
    <property type="entry name" value="Methyltransf_21"/>
    <property type="match status" value="1"/>
</dbReference>
<dbReference type="NCBIfam" id="TIGR01444">
    <property type="entry name" value="fkbM_fam"/>
    <property type="match status" value="1"/>
</dbReference>
<sequence>MTRENRSQATIRISRTTFDWGERRLVVEGIAVAPVAICEVIVSVPQPELDVAYVAQRNEESVVDLGDGRNSWAWRIEAILAGQALPQSVRVSFQGESGQGEHLERVSTAADVVEVTSPRVFLSSAVFDRETRNVRVLGWAVGVSGNDKLSLFLNGQPFGQPRWRERRDVEQRFPWLAGTRPGFEAQEMVSGSADADGVVEALLVRNNKWIGSARLPLKAVGATVANAAKLPRHPWLGAVLSRDASGADIKGLAKRMTPRGRRRLLASRAFQALWCAPSNPAAIMRRAIVETMIDNDEIGGLLDIRLSTGHIVAANPNEDQVIARRFLLDGGYENGVIDILRRLLPRGGTALDVGSCYGHIAMAMAQAVGRDGQVVAVEGNPAMSARLAGTFGRNCIDNIEIIPAAVGAQSGEGFFYPLTQNNVGGSRVISAEGAANTDIIDEQLKKITVVSLDHAERGSSVPFVSDCGHLSTPIRVPMTTLDEIIGRTEKVPDVMKMDIEGSELLALRGAKKLISGAFGKQPAIIVEYSLLLPMLGGTREDLYIMLEGNGYRAHRMSLGKGRGGELTELKSMDEAPEHDDLVFLPLSLRTE</sequence>